<evidence type="ECO:0000256" key="3">
    <source>
        <dbReference type="SAM" id="MobiDB-lite"/>
    </source>
</evidence>
<sequence>MASALSCTCGPPNTETLAYEAYTPIKHKQIGKHAVIDDDTDATTAMSESSDVLNQPYTRVTPLFRNIEKENWEGVLAFLSTGMWKTGFFGAGTEHMQSPGPEIQAKTWITSYDRKGNPEWSQLPLHAALSYSAPAIVVQKLIENYPKAVQCTDNEGMLPIHLAYGFGANDTVLSLLLETYPSSVNEKGLGGRYPYECCELGPNKVRGKVFKIIADQITNRVRDETDKDWKDFVAAAQESIGIANADDVSSKSLNQVLLELLKDRKELSDIKRALRSKSVTSPLARGFMKSAEQVPTPRSEPASDLASPPAEKTSKRRGWGRKLKQ</sequence>
<dbReference type="GO" id="GO:0051017">
    <property type="term" value="P:actin filament bundle assembly"/>
    <property type="evidence" value="ECO:0007669"/>
    <property type="project" value="TreeGrafter"/>
</dbReference>
<feature type="compositionally biased region" description="Basic residues" evidence="3">
    <location>
        <begin position="314"/>
        <end position="325"/>
    </location>
</feature>
<evidence type="ECO:0000256" key="2">
    <source>
        <dbReference type="ARBA" id="ARBA00023043"/>
    </source>
</evidence>
<name>A0A1Z5JYW6_FISSO</name>
<keyword evidence="2" id="KW-0040">ANK repeat</keyword>
<keyword evidence="5" id="KW-1185">Reference proteome</keyword>
<proteinExistence type="predicted"/>
<dbReference type="SUPFAM" id="SSF48403">
    <property type="entry name" value="Ankyrin repeat"/>
    <property type="match status" value="1"/>
</dbReference>
<evidence type="ECO:0000313" key="4">
    <source>
        <dbReference type="EMBL" id="GAX19215.1"/>
    </source>
</evidence>
<organism evidence="4 5">
    <name type="scientific">Fistulifera solaris</name>
    <name type="common">Oleaginous diatom</name>
    <dbReference type="NCBI Taxonomy" id="1519565"/>
    <lineage>
        <taxon>Eukaryota</taxon>
        <taxon>Sar</taxon>
        <taxon>Stramenopiles</taxon>
        <taxon>Ochrophyta</taxon>
        <taxon>Bacillariophyta</taxon>
        <taxon>Bacillariophyceae</taxon>
        <taxon>Bacillariophycidae</taxon>
        <taxon>Naviculales</taxon>
        <taxon>Naviculaceae</taxon>
        <taxon>Fistulifera</taxon>
    </lineage>
</organism>
<dbReference type="EMBL" id="BDSP01000136">
    <property type="protein sequence ID" value="GAX19215.1"/>
    <property type="molecule type" value="Genomic_DNA"/>
</dbReference>
<dbReference type="PANTHER" id="PTHR24153">
    <property type="entry name" value="ESPIN"/>
    <property type="match status" value="1"/>
</dbReference>
<evidence type="ECO:0000256" key="1">
    <source>
        <dbReference type="ARBA" id="ARBA00022737"/>
    </source>
</evidence>
<feature type="region of interest" description="Disordered" evidence="3">
    <location>
        <begin position="284"/>
        <end position="325"/>
    </location>
</feature>
<reference evidence="4 5" key="1">
    <citation type="journal article" date="2015" name="Plant Cell">
        <title>Oil accumulation by the oleaginous diatom Fistulifera solaris as revealed by the genome and transcriptome.</title>
        <authorList>
            <person name="Tanaka T."/>
            <person name="Maeda Y."/>
            <person name="Veluchamy A."/>
            <person name="Tanaka M."/>
            <person name="Abida H."/>
            <person name="Marechal E."/>
            <person name="Bowler C."/>
            <person name="Muto M."/>
            <person name="Sunaga Y."/>
            <person name="Tanaka M."/>
            <person name="Yoshino T."/>
            <person name="Taniguchi T."/>
            <person name="Fukuda Y."/>
            <person name="Nemoto M."/>
            <person name="Matsumoto M."/>
            <person name="Wong P.S."/>
            <person name="Aburatani S."/>
            <person name="Fujibuchi W."/>
        </authorList>
    </citation>
    <scope>NUCLEOTIDE SEQUENCE [LARGE SCALE GENOMIC DNA]</scope>
    <source>
        <strain evidence="4 5">JPCC DA0580</strain>
    </source>
</reference>
<dbReference type="Proteomes" id="UP000198406">
    <property type="component" value="Unassembled WGS sequence"/>
</dbReference>
<comment type="caution">
    <text evidence="4">The sequence shown here is derived from an EMBL/GenBank/DDBJ whole genome shotgun (WGS) entry which is preliminary data.</text>
</comment>
<protein>
    <submittedName>
        <fullName evidence="4">Uncharacterized protein</fullName>
    </submittedName>
</protein>
<accession>A0A1Z5JYW6</accession>
<dbReference type="InterPro" id="IPR036770">
    <property type="entry name" value="Ankyrin_rpt-contain_sf"/>
</dbReference>
<gene>
    <name evidence="4" type="ORF">FisN_4Lh200</name>
</gene>
<dbReference type="InParanoid" id="A0A1Z5JYW6"/>
<dbReference type="GO" id="GO:0051015">
    <property type="term" value="F:actin filament binding"/>
    <property type="evidence" value="ECO:0007669"/>
    <property type="project" value="TreeGrafter"/>
</dbReference>
<dbReference type="PANTHER" id="PTHR24153:SF8">
    <property type="entry name" value="FORKED, ISOFORM F"/>
    <property type="match status" value="1"/>
</dbReference>
<dbReference type="OrthoDB" id="43037at2759"/>
<dbReference type="AlphaFoldDB" id="A0A1Z5JYW6"/>
<dbReference type="GO" id="GO:0005737">
    <property type="term" value="C:cytoplasm"/>
    <property type="evidence" value="ECO:0007669"/>
    <property type="project" value="TreeGrafter"/>
</dbReference>
<dbReference type="InterPro" id="IPR052420">
    <property type="entry name" value="Espin/Espin-like"/>
</dbReference>
<keyword evidence="1" id="KW-0677">Repeat</keyword>
<evidence type="ECO:0000313" key="5">
    <source>
        <dbReference type="Proteomes" id="UP000198406"/>
    </source>
</evidence>
<dbReference type="Gene3D" id="1.25.40.20">
    <property type="entry name" value="Ankyrin repeat-containing domain"/>
    <property type="match status" value="1"/>
</dbReference>